<evidence type="ECO:0000313" key="2">
    <source>
        <dbReference type="Proteomes" id="UP001595075"/>
    </source>
</evidence>
<name>A0ABR4CP82_9HELO</name>
<dbReference type="Proteomes" id="UP001595075">
    <property type="component" value="Unassembled WGS sequence"/>
</dbReference>
<protein>
    <submittedName>
        <fullName evidence="1">Uncharacterized protein</fullName>
    </submittedName>
</protein>
<reference evidence="1 2" key="1">
    <citation type="journal article" date="2024" name="Commun. Biol.">
        <title>Comparative genomic analysis of thermophilic fungi reveals convergent evolutionary adaptations and gene losses.</title>
        <authorList>
            <person name="Steindorff A.S."/>
            <person name="Aguilar-Pontes M.V."/>
            <person name="Robinson A.J."/>
            <person name="Andreopoulos B."/>
            <person name="LaButti K."/>
            <person name="Kuo A."/>
            <person name="Mondo S."/>
            <person name="Riley R."/>
            <person name="Otillar R."/>
            <person name="Haridas S."/>
            <person name="Lipzen A."/>
            <person name="Grimwood J."/>
            <person name="Schmutz J."/>
            <person name="Clum A."/>
            <person name="Reid I.D."/>
            <person name="Moisan M.C."/>
            <person name="Butler G."/>
            <person name="Nguyen T.T.M."/>
            <person name="Dewar K."/>
            <person name="Conant G."/>
            <person name="Drula E."/>
            <person name="Henrissat B."/>
            <person name="Hansel C."/>
            <person name="Singer S."/>
            <person name="Hutchinson M.I."/>
            <person name="de Vries R.P."/>
            <person name="Natvig D.O."/>
            <person name="Powell A.J."/>
            <person name="Tsang A."/>
            <person name="Grigoriev I.V."/>
        </authorList>
    </citation>
    <scope>NUCLEOTIDE SEQUENCE [LARGE SCALE GENOMIC DNA]</scope>
    <source>
        <strain evidence="1 2">CBS 494.80</strain>
    </source>
</reference>
<comment type="caution">
    <text evidence="1">The sequence shown here is derived from an EMBL/GenBank/DDBJ whole genome shotgun (WGS) entry which is preliminary data.</text>
</comment>
<accession>A0ABR4CP82</accession>
<sequence length="40" mass="4438">MLNQLEEMPLIINQFDYGIDLPVTLSLSPDPSSGKESSEE</sequence>
<gene>
    <name evidence="1" type="ORF">VTL71DRAFT_13058</name>
</gene>
<organism evidence="1 2">
    <name type="scientific">Oculimacula yallundae</name>
    <dbReference type="NCBI Taxonomy" id="86028"/>
    <lineage>
        <taxon>Eukaryota</taxon>
        <taxon>Fungi</taxon>
        <taxon>Dikarya</taxon>
        <taxon>Ascomycota</taxon>
        <taxon>Pezizomycotina</taxon>
        <taxon>Leotiomycetes</taxon>
        <taxon>Helotiales</taxon>
        <taxon>Ploettnerulaceae</taxon>
        <taxon>Oculimacula</taxon>
    </lineage>
</organism>
<keyword evidence="2" id="KW-1185">Reference proteome</keyword>
<evidence type="ECO:0000313" key="1">
    <source>
        <dbReference type="EMBL" id="KAL2071823.1"/>
    </source>
</evidence>
<proteinExistence type="predicted"/>
<dbReference type="EMBL" id="JAZHXI010000005">
    <property type="protein sequence ID" value="KAL2071823.1"/>
    <property type="molecule type" value="Genomic_DNA"/>
</dbReference>